<evidence type="ECO:0000313" key="2">
    <source>
        <dbReference type="EMBL" id="MTV30146.1"/>
    </source>
</evidence>
<protein>
    <recommendedName>
        <fullName evidence="4">DUF945 family protein</fullName>
    </recommendedName>
</protein>
<sequence length="535" mass="55167">MISFRSPPFVSLALLVAAPTLALAADISLDNVSLPTDERGKIMFKHIDLVDANITTEEANKLFSGALSRDAVADLLGKLKAARIAVNEVSVTSDKPGSVVFRDLKGEGIDQGVIAHLSLGGVDADFPGDTGGAITLKSQKISIDGVQIQNLADAIKTGQASAARARISRAAWGGFDLSAPDKDTPAGADGGNLIRIHLNSAEAEQSYEGDAPAKSSFVANGFSVAMPRASQAGATLTALGFDKIEATMKFAGAYQAANKTFVLDDYSIDFAKLGSIGVSAKLGGVEKSAFGGDAAATSAAIQASEVQSVQLKMVNAGALEKAVALTALSKSQTPDAVKADWSMIAAQGPMLAPNIPAAATLSQGLLKFIANGKSLTLALNAKSPAPKLSELRGINDPAQVVARFDVAAAADGSAPPLVSPMAAPPAQIAEPAPAQKLTGLAAWSALVGNTISGKDSDGLPLSEFYAPNGVVKQLDDDETATGKWILRGENVCFIFPDEKEESCYKVEVAGDIATFIDEDGDGKRYKILKGNAKNL</sequence>
<evidence type="ECO:0000313" key="3">
    <source>
        <dbReference type="Proteomes" id="UP000439113"/>
    </source>
</evidence>
<name>A0A6N8DJX1_RHOAC</name>
<dbReference type="OrthoDB" id="8081243at2"/>
<dbReference type="AlphaFoldDB" id="A0A6N8DJX1"/>
<evidence type="ECO:0008006" key="4">
    <source>
        <dbReference type="Google" id="ProtNLM"/>
    </source>
</evidence>
<feature type="signal peptide" evidence="1">
    <location>
        <begin position="1"/>
        <end position="24"/>
    </location>
</feature>
<dbReference type="Proteomes" id="UP000439113">
    <property type="component" value="Unassembled WGS sequence"/>
</dbReference>
<comment type="caution">
    <text evidence="2">The sequence shown here is derived from an EMBL/GenBank/DDBJ whole genome shotgun (WGS) entry which is preliminary data.</text>
</comment>
<reference evidence="2 3" key="1">
    <citation type="submission" date="2019-11" db="EMBL/GenBank/DDBJ databases">
        <title>Whole-genome sequence of a Rhodoblastus acidophilus DSM 142.</title>
        <authorList>
            <person name="Kyndt J.A."/>
            <person name="Meyer T.E."/>
        </authorList>
    </citation>
    <scope>NUCLEOTIDE SEQUENCE [LARGE SCALE GENOMIC DNA]</scope>
    <source>
        <strain evidence="2 3">DSM 142</strain>
    </source>
</reference>
<organism evidence="2 3">
    <name type="scientific">Rhodoblastus acidophilus</name>
    <name type="common">Rhodopseudomonas acidophila</name>
    <dbReference type="NCBI Taxonomy" id="1074"/>
    <lineage>
        <taxon>Bacteria</taxon>
        <taxon>Pseudomonadati</taxon>
        <taxon>Pseudomonadota</taxon>
        <taxon>Alphaproteobacteria</taxon>
        <taxon>Hyphomicrobiales</taxon>
        <taxon>Rhodoblastaceae</taxon>
        <taxon>Rhodoblastus</taxon>
    </lineage>
</organism>
<feature type="chain" id="PRO_5026694643" description="DUF945 family protein" evidence="1">
    <location>
        <begin position="25"/>
        <end position="535"/>
    </location>
</feature>
<evidence type="ECO:0000256" key="1">
    <source>
        <dbReference type="SAM" id="SignalP"/>
    </source>
</evidence>
<keyword evidence="1" id="KW-0732">Signal</keyword>
<dbReference type="EMBL" id="WNKS01000002">
    <property type="protein sequence ID" value="MTV30146.1"/>
    <property type="molecule type" value="Genomic_DNA"/>
</dbReference>
<gene>
    <name evidence="2" type="ORF">GJ654_03960</name>
</gene>
<proteinExistence type="predicted"/>
<accession>A0A6N8DJX1</accession>
<dbReference type="RefSeq" id="WP_155444800.1">
    <property type="nucleotide sequence ID" value="NZ_JAOQNR010000002.1"/>
</dbReference>